<dbReference type="Pfam" id="PF00092">
    <property type="entry name" value="VWA"/>
    <property type="match status" value="1"/>
</dbReference>
<evidence type="ECO:0000259" key="3">
    <source>
        <dbReference type="Pfam" id="PF00092"/>
    </source>
</evidence>
<gene>
    <name evidence="4" type="ORF">KXJ69_13035</name>
</gene>
<dbReference type="Proteomes" id="UP001138686">
    <property type="component" value="Unassembled WGS sequence"/>
</dbReference>
<keyword evidence="2" id="KW-0732">Signal</keyword>
<dbReference type="RefSeq" id="WP_219053565.1">
    <property type="nucleotide sequence ID" value="NZ_JAHWDP010000008.1"/>
</dbReference>
<protein>
    <submittedName>
        <fullName evidence="4">VWA domain-containing protein</fullName>
    </submittedName>
</protein>
<organism evidence="4 5">
    <name type="scientific">Halomarinibacterium sedimenti</name>
    <dbReference type="NCBI Taxonomy" id="2857106"/>
    <lineage>
        <taxon>Bacteria</taxon>
        <taxon>Pseudomonadati</taxon>
        <taxon>Bacteroidota</taxon>
        <taxon>Flavobacteriia</taxon>
        <taxon>Flavobacteriales</taxon>
        <taxon>Flavobacteriaceae</taxon>
        <taxon>Halomarinibacterium</taxon>
    </lineage>
</organism>
<reference evidence="4" key="1">
    <citation type="submission" date="2021-07" db="EMBL/GenBank/DDBJ databases">
        <title>Aureisphaera sp. CAU 1614 isolated from sea sediment.</title>
        <authorList>
            <person name="Kim W."/>
        </authorList>
    </citation>
    <scope>NUCLEOTIDE SEQUENCE</scope>
    <source>
        <strain evidence="4">CAU 1614</strain>
    </source>
</reference>
<feature type="signal peptide" evidence="2">
    <location>
        <begin position="1"/>
        <end position="21"/>
    </location>
</feature>
<keyword evidence="1" id="KW-0175">Coiled coil</keyword>
<keyword evidence="5" id="KW-1185">Reference proteome</keyword>
<sequence>MKTLKTLLFITLSLSFFACKAEEKKKVAFTEPMEVSSPISKHSIKVALLLDTSNSMDGLIDQAKAQLWEIVNELSYAKCKHEQPNLEIALYEYGNDNLSSRDGYIRKILAFTSDLDDISKELFSLTTNGGSEYCGTVISASLSQLDWGNDADDLKMIFIAGNEPFTQGKIDYRDAANMAKEKDVVVNTIFCGDYTHGVNTKWKEGAQLAYGDYMAINHNQQTVHIPSPYDDLILQLNIQLNGTYIPYGRYGKEKVAVQEMQDANAEEYSKANAVSRTVSKGSHFYNNSTWDLVDAEKEADFSYDKLKKEDLPENLQGKSKAEIKAYVEKQKKERERIQSEIAKLNEQRKAFIANEKKNTNNGLESAMIEALKKQAKKKNYTWN</sequence>
<comment type="caution">
    <text evidence="4">The sequence shown here is derived from an EMBL/GenBank/DDBJ whole genome shotgun (WGS) entry which is preliminary data.</text>
</comment>
<dbReference type="EMBL" id="JAHWDP010000008">
    <property type="protein sequence ID" value="MBW2939035.1"/>
    <property type="molecule type" value="Genomic_DNA"/>
</dbReference>
<dbReference type="PROSITE" id="PS51257">
    <property type="entry name" value="PROKAR_LIPOPROTEIN"/>
    <property type="match status" value="1"/>
</dbReference>
<accession>A0A9X1JWM7</accession>
<proteinExistence type="predicted"/>
<dbReference type="InterPro" id="IPR002035">
    <property type="entry name" value="VWF_A"/>
</dbReference>
<name>A0A9X1JWM7_9FLAO</name>
<feature type="domain" description="VWFA" evidence="3">
    <location>
        <begin position="46"/>
        <end position="191"/>
    </location>
</feature>
<feature type="chain" id="PRO_5040991443" evidence="2">
    <location>
        <begin position="22"/>
        <end position="383"/>
    </location>
</feature>
<evidence type="ECO:0000256" key="1">
    <source>
        <dbReference type="SAM" id="Coils"/>
    </source>
</evidence>
<feature type="coiled-coil region" evidence="1">
    <location>
        <begin position="320"/>
        <end position="354"/>
    </location>
</feature>
<evidence type="ECO:0000313" key="5">
    <source>
        <dbReference type="Proteomes" id="UP001138686"/>
    </source>
</evidence>
<dbReference type="CDD" id="cd00198">
    <property type="entry name" value="vWFA"/>
    <property type="match status" value="1"/>
</dbReference>
<evidence type="ECO:0000256" key="2">
    <source>
        <dbReference type="SAM" id="SignalP"/>
    </source>
</evidence>
<evidence type="ECO:0000313" key="4">
    <source>
        <dbReference type="EMBL" id="MBW2939035.1"/>
    </source>
</evidence>
<dbReference type="AlphaFoldDB" id="A0A9X1JWM7"/>